<dbReference type="PIRSF" id="PIRSF026426">
    <property type="entry name" value="DUF1499"/>
    <property type="match status" value="1"/>
</dbReference>
<sequence length="130" mass="14461">MGILAGRRPKYLGARDGKLAPCSWKPNCVSSQSEGRHFIKPMQFNYEPSVAWAKLKAILGSMPGVNIVANDGFYLHAECSSSVLGFVDDLELLLIPEEKICHIRSAARLGLSDLGVNRKRANFIRQRFDQ</sequence>
<dbReference type="AlphaFoldDB" id="A0A1Y0ICB8"/>
<dbReference type="EMBL" id="CP021425">
    <property type="protein sequence ID" value="ARU57779.1"/>
    <property type="molecule type" value="Genomic_DNA"/>
</dbReference>
<dbReference type="Proteomes" id="UP000196027">
    <property type="component" value="Chromosome"/>
</dbReference>
<reference evidence="1 2" key="1">
    <citation type="submission" date="2017-05" db="EMBL/GenBank/DDBJ databases">
        <title>Genomic insights into alkan degradation activity of Oleiphilus messinensis.</title>
        <authorList>
            <person name="Kozyavkin S.A."/>
            <person name="Slesarev A.I."/>
            <person name="Golyshin P.N."/>
            <person name="Korzhenkov A."/>
            <person name="Golyshina O.N."/>
            <person name="Toshchakov S.V."/>
        </authorList>
    </citation>
    <scope>NUCLEOTIDE SEQUENCE [LARGE SCALE GENOMIC DNA]</scope>
    <source>
        <strain evidence="1 2">ME102</strain>
    </source>
</reference>
<dbReference type="Pfam" id="PF07386">
    <property type="entry name" value="DUF1499"/>
    <property type="match status" value="1"/>
</dbReference>
<dbReference type="OrthoDB" id="9793534at2"/>
<dbReference type="PANTHER" id="PTHR34801:SF6">
    <property type="entry name" value="SLL1620 PROTEIN"/>
    <property type="match status" value="1"/>
</dbReference>
<dbReference type="PANTHER" id="PTHR34801">
    <property type="entry name" value="EXPRESSED PROTEIN"/>
    <property type="match status" value="1"/>
</dbReference>
<keyword evidence="2" id="KW-1185">Reference proteome</keyword>
<dbReference type="KEGG" id="ome:OLMES_3758"/>
<name>A0A1Y0ICB8_9GAMM</name>
<organism evidence="1 2">
    <name type="scientific">Oleiphilus messinensis</name>
    <dbReference type="NCBI Taxonomy" id="141451"/>
    <lineage>
        <taxon>Bacteria</taxon>
        <taxon>Pseudomonadati</taxon>
        <taxon>Pseudomonadota</taxon>
        <taxon>Gammaproteobacteria</taxon>
        <taxon>Oceanospirillales</taxon>
        <taxon>Oleiphilaceae</taxon>
        <taxon>Oleiphilus</taxon>
    </lineage>
</organism>
<dbReference type="RefSeq" id="WP_087462638.1">
    <property type="nucleotide sequence ID" value="NZ_CP021425.1"/>
</dbReference>
<evidence type="ECO:0008006" key="3">
    <source>
        <dbReference type="Google" id="ProtNLM"/>
    </source>
</evidence>
<accession>A0A1Y0ICB8</accession>
<evidence type="ECO:0000313" key="1">
    <source>
        <dbReference type="EMBL" id="ARU57779.1"/>
    </source>
</evidence>
<evidence type="ECO:0000313" key="2">
    <source>
        <dbReference type="Proteomes" id="UP000196027"/>
    </source>
</evidence>
<proteinExistence type="predicted"/>
<dbReference type="InterPro" id="IPR010865">
    <property type="entry name" value="DUF1499"/>
</dbReference>
<protein>
    <recommendedName>
        <fullName evidence="3">DUF1499 domain-containing protein</fullName>
    </recommendedName>
</protein>
<gene>
    <name evidence="1" type="ORF">OLMES_3758</name>
</gene>